<dbReference type="AlphaFoldDB" id="A0A0C2WLU1"/>
<dbReference type="Proteomes" id="UP000054549">
    <property type="component" value="Unassembled WGS sequence"/>
</dbReference>
<sequence>ITESIPRTAYEYVGCGVEPDGHLNLVLVLMEGYDEAKMKECGIKPSEDLPQQALQVLTPGIWPSSDQPY</sequence>
<feature type="non-terminal residue" evidence="1">
    <location>
        <position position="1"/>
    </location>
</feature>
<organism evidence="1 2">
    <name type="scientific">Amanita muscaria (strain Koide BX008)</name>
    <dbReference type="NCBI Taxonomy" id="946122"/>
    <lineage>
        <taxon>Eukaryota</taxon>
        <taxon>Fungi</taxon>
        <taxon>Dikarya</taxon>
        <taxon>Basidiomycota</taxon>
        <taxon>Agaricomycotina</taxon>
        <taxon>Agaricomycetes</taxon>
        <taxon>Agaricomycetidae</taxon>
        <taxon>Agaricales</taxon>
        <taxon>Pluteineae</taxon>
        <taxon>Amanitaceae</taxon>
        <taxon>Amanita</taxon>
    </lineage>
</organism>
<dbReference type="HOGENOM" id="CLU_2782635_0_0_1"/>
<keyword evidence="2" id="KW-1185">Reference proteome</keyword>
<name>A0A0C2WLU1_AMAMK</name>
<protein>
    <submittedName>
        <fullName evidence="1">Uncharacterized protein</fullName>
    </submittedName>
</protein>
<accession>A0A0C2WLU1</accession>
<evidence type="ECO:0000313" key="2">
    <source>
        <dbReference type="Proteomes" id="UP000054549"/>
    </source>
</evidence>
<dbReference type="OrthoDB" id="3254719at2759"/>
<dbReference type="InParanoid" id="A0A0C2WLU1"/>
<proteinExistence type="predicted"/>
<dbReference type="EMBL" id="KN818361">
    <property type="protein sequence ID" value="KIL57681.1"/>
    <property type="molecule type" value="Genomic_DNA"/>
</dbReference>
<reference evidence="1 2" key="1">
    <citation type="submission" date="2014-04" db="EMBL/GenBank/DDBJ databases">
        <title>Evolutionary Origins and Diversification of the Mycorrhizal Mutualists.</title>
        <authorList>
            <consortium name="DOE Joint Genome Institute"/>
            <consortium name="Mycorrhizal Genomics Consortium"/>
            <person name="Kohler A."/>
            <person name="Kuo A."/>
            <person name="Nagy L.G."/>
            <person name="Floudas D."/>
            <person name="Copeland A."/>
            <person name="Barry K.W."/>
            <person name="Cichocki N."/>
            <person name="Veneault-Fourrey C."/>
            <person name="LaButti K."/>
            <person name="Lindquist E.A."/>
            <person name="Lipzen A."/>
            <person name="Lundell T."/>
            <person name="Morin E."/>
            <person name="Murat C."/>
            <person name="Riley R."/>
            <person name="Ohm R."/>
            <person name="Sun H."/>
            <person name="Tunlid A."/>
            <person name="Henrissat B."/>
            <person name="Grigoriev I.V."/>
            <person name="Hibbett D.S."/>
            <person name="Martin F."/>
        </authorList>
    </citation>
    <scope>NUCLEOTIDE SEQUENCE [LARGE SCALE GENOMIC DNA]</scope>
    <source>
        <strain evidence="1 2">Koide BX008</strain>
    </source>
</reference>
<gene>
    <name evidence="1" type="ORF">M378DRAFT_87580</name>
</gene>
<evidence type="ECO:0000313" key="1">
    <source>
        <dbReference type="EMBL" id="KIL57681.1"/>
    </source>
</evidence>